<dbReference type="Proteomes" id="UP000017822">
    <property type="component" value="Unassembled WGS sequence"/>
</dbReference>
<dbReference type="SUPFAM" id="SSF88659">
    <property type="entry name" value="Sigma3 and sigma4 domains of RNA polymerase sigma factors"/>
    <property type="match status" value="1"/>
</dbReference>
<dbReference type="RefSeq" id="WP_023446567.1">
    <property type="nucleotide sequence ID" value="NZ_AOFQ01000059.1"/>
</dbReference>
<gene>
    <name evidence="2" type="ORF">F753_19715</name>
</gene>
<dbReference type="GO" id="GO:0016987">
    <property type="term" value="F:sigma factor activity"/>
    <property type="evidence" value="ECO:0007669"/>
    <property type="project" value="InterPro"/>
</dbReference>
<dbReference type="AlphaFoldDB" id="V4PNJ1"/>
<dbReference type="GO" id="GO:0006352">
    <property type="term" value="P:DNA-templated transcription initiation"/>
    <property type="evidence" value="ECO:0007669"/>
    <property type="project" value="InterPro"/>
</dbReference>
<accession>V4PNJ1</accession>
<dbReference type="Pfam" id="PF08281">
    <property type="entry name" value="Sigma70_r4_2"/>
    <property type="match status" value="1"/>
</dbReference>
<dbReference type="InterPro" id="IPR013249">
    <property type="entry name" value="RNA_pol_sigma70_r4_t2"/>
</dbReference>
<dbReference type="EMBL" id="AOFQ01000059">
    <property type="protein sequence ID" value="ESQ97655.1"/>
    <property type="molecule type" value="Genomic_DNA"/>
</dbReference>
<dbReference type="InterPro" id="IPR013324">
    <property type="entry name" value="RNA_pol_sigma_r3/r4-like"/>
</dbReference>
<evidence type="ECO:0000259" key="1">
    <source>
        <dbReference type="Pfam" id="PF08281"/>
    </source>
</evidence>
<protein>
    <recommendedName>
        <fullName evidence="1">RNA polymerase sigma factor 70 region 4 type 2 domain-containing protein</fullName>
    </recommendedName>
</protein>
<dbReference type="GO" id="GO:0003677">
    <property type="term" value="F:DNA binding"/>
    <property type="evidence" value="ECO:0007669"/>
    <property type="project" value="InterPro"/>
</dbReference>
<evidence type="ECO:0000313" key="3">
    <source>
        <dbReference type="Proteomes" id="UP000017822"/>
    </source>
</evidence>
<sequence length="75" mass="8524">MIDERRLQSVWQTFSPGEREVMFLWAAEEMSASEIALQLGQPRGSILSRLHRMRQKVNSMAQPQAGSLGDAYEQS</sequence>
<comment type="caution">
    <text evidence="2">The sequence shown here is derived from an EMBL/GenBank/DDBJ whole genome shotgun (WGS) entry which is preliminary data.</text>
</comment>
<evidence type="ECO:0000313" key="2">
    <source>
        <dbReference type="EMBL" id="ESQ97655.1"/>
    </source>
</evidence>
<organism evidence="2 3">
    <name type="scientific">Stutzerimonas chloritidismutans AW-1</name>
    <dbReference type="NCBI Taxonomy" id="1263865"/>
    <lineage>
        <taxon>Bacteria</taxon>
        <taxon>Pseudomonadati</taxon>
        <taxon>Pseudomonadota</taxon>
        <taxon>Gammaproteobacteria</taxon>
        <taxon>Pseudomonadales</taxon>
        <taxon>Pseudomonadaceae</taxon>
        <taxon>Stutzerimonas</taxon>
    </lineage>
</organism>
<reference evidence="2 3" key="1">
    <citation type="submission" date="2013-07" db="EMBL/GenBank/DDBJ databases">
        <authorList>
            <person name="Schaap P.J."/>
            <person name="Mehboob F."/>
            <person name="Oosterkamp M.J."/>
            <person name="de Vos W.M."/>
            <person name="Stams A.J.M."/>
            <person name="Koehorst J.J."/>
        </authorList>
    </citation>
    <scope>NUCLEOTIDE SEQUENCE [LARGE SCALE GENOMIC DNA]</scope>
    <source>
        <strain evidence="2 3">AW-1</strain>
    </source>
</reference>
<feature type="domain" description="RNA polymerase sigma factor 70 region 4 type 2" evidence="1">
    <location>
        <begin position="15"/>
        <end position="56"/>
    </location>
</feature>
<dbReference type="Gene3D" id="1.10.10.10">
    <property type="entry name" value="Winged helix-like DNA-binding domain superfamily/Winged helix DNA-binding domain"/>
    <property type="match status" value="1"/>
</dbReference>
<name>V4PNJ1_STUCH</name>
<dbReference type="InterPro" id="IPR036388">
    <property type="entry name" value="WH-like_DNA-bd_sf"/>
</dbReference>
<proteinExistence type="predicted"/>